<feature type="transmembrane region" description="Helical" evidence="9">
    <location>
        <begin position="203"/>
        <end position="222"/>
    </location>
</feature>
<dbReference type="EMBL" id="CP016020">
    <property type="protein sequence ID" value="APH03972.1"/>
    <property type="molecule type" value="Genomic_DNA"/>
</dbReference>
<dbReference type="STRING" id="1547283.A9C19_04035"/>
<sequence length="297" mass="31444">MSYDAWIIITGSLVGITCAMIGCFLVLRKMAMLADAISHTVLLGIVGGYLVSRSLEGPSLLIGAVVVGLLTALLVQVLSGKGVQSDAAIGIVFTSLFAIGVIILSTSIGDIHLDVDHALMGEITFIPWDTVEWNGMDLGPKAVWLLSFVFIVNLLIIIAFYKEFKISSFDPEMAIAIGIPVLFIHYLQMGMLSITTVASFDSVGAILVVAMLIVPASTAYLLTDKLLNMLFISAGIGVFSAVSGYYAATMLNVSIAGSMATATGILFALAFLFSPKHGLIAKKRAQRKLSKATSVTT</sequence>
<keyword evidence="7 9" id="KW-0472">Membrane</keyword>
<keyword evidence="3 8" id="KW-0813">Transport</keyword>
<name>A0A1L3MNU4_9BACI</name>
<keyword evidence="5 8" id="KW-0812">Transmembrane</keyword>
<dbReference type="SUPFAM" id="SSF81345">
    <property type="entry name" value="ABC transporter involved in vitamin B12 uptake, BtuC"/>
    <property type="match status" value="1"/>
</dbReference>
<feature type="transmembrane region" description="Helical" evidence="9">
    <location>
        <begin position="57"/>
        <end position="75"/>
    </location>
</feature>
<comment type="similarity">
    <text evidence="2 8">Belongs to the ABC-3 integral membrane protein family.</text>
</comment>
<dbReference type="RefSeq" id="WP_072578765.1">
    <property type="nucleotide sequence ID" value="NZ_CP016020.1"/>
</dbReference>
<feature type="transmembrane region" description="Helical" evidence="9">
    <location>
        <begin position="173"/>
        <end position="197"/>
    </location>
</feature>
<dbReference type="OrthoDB" id="9788905at2"/>
<evidence type="ECO:0000256" key="4">
    <source>
        <dbReference type="ARBA" id="ARBA00022475"/>
    </source>
</evidence>
<evidence type="ECO:0000256" key="6">
    <source>
        <dbReference type="ARBA" id="ARBA00022989"/>
    </source>
</evidence>
<dbReference type="AlphaFoldDB" id="A0A1L3MNU4"/>
<feature type="transmembrane region" description="Helical" evidence="9">
    <location>
        <begin position="87"/>
        <end position="108"/>
    </location>
</feature>
<dbReference type="Gene3D" id="1.10.3470.10">
    <property type="entry name" value="ABC transporter involved in vitamin B12 uptake, BtuC"/>
    <property type="match status" value="1"/>
</dbReference>
<accession>A0A1L3MNU4</accession>
<evidence type="ECO:0000256" key="2">
    <source>
        <dbReference type="ARBA" id="ARBA00008034"/>
    </source>
</evidence>
<dbReference type="InterPro" id="IPR001626">
    <property type="entry name" value="ABC_TroCD"/>
</dbReference>
<comment type="subcellular location">
    <subcellularLocation>
        <location evidence="1 8">Cell membrane</location>
        <topology evidence="1 8">Multi-pass membrane protein</topology>
    </subcellularLocation>
</comment>
<reference evidence="10 11" key="1">
    <citation type="journal article" date="2016" name="Sci. Rep.">
        <title>Complete genome sequence and transcriptomic analysis of a novel marine strain Bacillus weihaiensis reveals the mechanism of brown algae degradation.</title>
        <authorList>
            <person name="Zhu Y."/>
            <person name="Chen P."/>
            <person name="Bao Y."/>
            <person name="Men Y."/>
            <person name="Zeng Y."/>
            <person name="Yang J."/>
            <person name="Sun J."/>
            <person name="Sun Y."/>
        </authorList>
    </citation>
    <scope>NUCLEOTIDE SEQUENCE [LARGE SCALE GENOMIC DNA]</scope>
    <source>
        <strain evidence="10 11">Alg07</strain>
    </source>
</reference>
<dbReference type="Pfam" id="PF00950">
    <property type="entry name" value="ABC-3"/>
    <property type="match status" value="1"/>
</dbReference>
<evidence type="ECO:0000256" key="7">
    <source>
        <dbReference type="ARBA" id="ARBA00023136"/>
    </source>
</evidence>
<evidence type="ECO:0000313" key="10">
    <source>
        <dbReference type="EMBL" id="APH03972.1"/>
    </source>
</evidence>
<dbReference type="InterPro" id="IPR037294">
    <property type="entry name" value="ABC_BtuC-like"/>
</dbReference>
<feature type="transmembrane region" description="Helical" evidence="9">
    <location>
        <begin position="229"/>
        <end position="248"/>
    </location>
</feature>
<dbReference type="GO" id="GO:0043190">
    <property type="term" value="C:ATP-binding cassette (ABC) transporter complex"/>
    <property type="evidence" value="ECO:0007669"/>
    <property type="project" value="InterPro"/>
</dbReference>
<gene>
    <name evidence="10" type="ORF">A9C19_04035</name>
</gene>
<protein>
    <submittedName>
        <fullName evidence="10">Iron ABC transporter</fullName>
    </submittedName>
</protein>
<evidence type="ECO:0000256" key="8">
    <source>
        <dbReference type="RuleBase" id="RU003943"/>
    </source>
</evidence>
<feature type="transmembrane region" description="Helical" evidence="9">
    <location>
        <begin position="142"/>
        <end position="161"/>
    </location>
</feature>
<dbReference type="GO" id="GO:0010043">
    <property type="term" value="P:response to zinc ion"/>
    <property type="evidence" value="ECO:0007669"/>
    <property type="project" value="TreeGrafter"/>
</dbReference>
<organism evidence="10 11">
    <name type="scientific">Bacillus weihaiensis</name>
    <dbReference type="NCBI Taxonomy" id="1547283"/>
    <lineage>
        <taxon>Bacteria</taxon>
        <taxon>Bacillati</taxon>
        <taxon>Bacillota</taxon>
        <taxon>Bacilli</taxon>
        <taxon>Bacillales</taxon>
        <taxon>Bacillaceae</taxon>
        <taxon>Bacillus</taxon>
    </lineage>
</organism>
<dbReference type="GO" id="GO:0055085">
    <property type="term" value="P:transmembrane transport"/>
    <property type="evidence" value="ECO:0007669"/>
    <property type="project" value="InterPro"/>
</dbReference>
<dbReference type="CDD" id="cd06550">
    <property type="entry name" value="TM_ABC_iron-siderophores_like"/>
    <property type="match status" value="1"/>
</dbReference>
<dbReference type="PANTHER" id="PTHR30477">
    <property type="entry name" value="ABC-TRANSPORTER METAL-BINDING PROTEIN"/>
    <property type="match status" value="1"/>
</dbReference>
<keyword evidence="6 9" id="KW-1133">Transmembrane helix</keyword>
<feature type="transmembrane region" description="Helical" evidence="9">
    <location>
        <begin position="32"/>
        <end position="51"/>
    </location>
</feature>
<dbReference type="KEGG" id="bwh:A9C19_04035"/>
<evidence type="ECO:0000313" key="11">
    <source>
        <dbReference type="Proteomes" id="UP000181936"/>
    </source>
</evidence>
<keyword evidence="11" id="KW-1185">Reference proteome</keyword>
<feature type="transmembrane region" description="Helical" evidence="9">
    <location>
        <begin position="254"/>
        <end position="274"/>
    </location>
</feature>
<dbReference type="FunFam" id="1.10.3470.10:FF:000020">
    <property type="entry name" value="Manganese ABC transporter permease protein"/>
    <property type="match status" value="1"/>
</dbReference>
<feature type="transmembrane region" description="Helical" evidence="9">
    <location>
        <begin position="6"/>
        <end position="27"/>
    </location>
</feature>
<evidence type="ECO:0000256" key="3">
    <source>
        <dbReference type="ARBA" id="ARBA00022448"/>
    </source>
</evidence>
<keyword evidence="4" id="KW-1003">Cell membrane</keyword>
<evidence type="ECO:0000256" key="1">
    <source>
        <dbReference type="ARBA" id="ARBA00004651"/>
    </source>
</evidence>
<dbReference type="Proteomes" id="UP000181936">
    <property type="component" value="Chromosome"/>
</dbReference>
<dbReference type="PANTHER" id="PTHR30477:SF8">
    <property type="entry name" value="METAL TRANSPORT SYSTEM MEMBRANE PROTEIN CT_070-RELATED"/>
    <property type="match status" value="1"/>
</dbReference>
<evidence type="ECO:0000256" key="5">
    <source>
        <dbReference type="ARBA" id="ARBA00022692"/>
    </source>
</evidence>
<proteinExistence type="inferred from homology"/>
<evidence type="ECO:0000256" key="9">
    <source>
        <dbReference type="SAM" id="Phobius"/>
    </source>
</evidence>